<dbReference type="InterPro" id="IPR058791">
    <property type="entry name" value="3HB_CusB"/>
</dbReference>
<dbReference type="NCBIfam" id="TIGR01730">
    <property type="entry name" value="RND_mfp"/>
    <property type="match status" value="1"/>
</dbReference>
<keyword evidence="10" id="KW-1185">Reference proteome</keyword>
<evidence type="ECO:0000313" key="9">
    <source>
        <dbReference type="EMBL" id="BCL59695.1"/>
    </source>
</evidence>
<evidence type="ECO:0000256" key="1">
    <source>
        <dbReference type="ARBA" id="ARBA00009477"/>
    </source>
</evidence>
<dbReference type="Proteomes" id="UP000826725">
    <property type="component" value="Chromosome"/>
</dbReference>
<keyword evidence="2" id="KW-0813">Transport</keyword>
<dbReference type="Pfam" id="PF25919">
    <property type="entry name" value="BSH_CusB"/>
    <property type="match status" value="1"/>
</dbReference>
<dbReference type="PANTHER" id="PTHR30097">
    <property type="entry name" value="CATION EFFLUX SYSTEM PROTEIN CUSB"/>
    <property type="match status" value="1"/>
</dbReference>
<dbReference type="GO" id="GO:0046914">
    <property type="term" value="F:transition metal ion binding"/>
    <property type="evidence" value="ECO:0007669"/>
    <property type="project" value="TreeGrafter"/>
</dbReference>
<dbReference type="EMBL" id="AP024086">
    <property type="protein sequence ID" value="BCL59695.1"/>
    <property type="molecule type" value="Genomic_DNA"/>
</dbReference>
<organism evidence="9 10">
    <name type="scientific">Desulfomarina profundi</name>
    <dbReference type="NCBI Taxonomy" id="2772557"/>
    <lineage>
        <taxon>Bacteria</taxon>
        <taxon>Pseudomonadati</taxon>
        <taxon>Thermodesulfobacteriota</taxon>
        <taxon>Desulfobulbia</taxon>
        <taxon>Desulfobulbales</taxon>
        <taxon>Desulfobulbaceae</taxon>
        <taxon>Desulfomarina</taxon>
    </lineage>
</organism>
<evidence type="ECO:0000259" key="8">
    <source>
        <dbReference type="Pfam" id="PF25975"/>
    </source>
</evidence>
<dbReference type="InterPro" id="IPR006143">
    <property type="entry name" value="RND_pump_MFP"/>
</dbReference>
<dbReference type="GO" id="GO:0022857">
    <property type="term" value="F:transmembrane transporter activity"/>
    <property type="evidence" value="ECO:0007669"/>
    <property type="project" value="InterPro"/>
</dbReference>
<dbReference type="AlphaFoldDB" id="A0A8D5FFQ0"/>
<dbReference type="KEGG" id="dbk:DGMP_03880"/>
<dbReference type="InterPro" id="IPR058790">
    <property type="entry name" value="BSH_CusB"/>
</dbReference>
<dbReference type="InterPro" id="IPR051909">
    <property type="entry name" value="MFP_Cation_Efflux"/>
</dbReference>
<evidence type="ECO:0000259" key="6">
    <source>
        <dbReference type="Pfam" id="PF25919"/>
    </source>
</evidence>
<dbReference type="InterPro" id="IPR058649">
    <property type="entry name" value="CzcB_C"/>
</dbReference>
<dbReference type="PANTHER" id="PTHR30097:SF15">
    <property type="entry name" value="CATION EFFLUX SYSTEM PROTEIN CUSB"/>
    <property type="match status" value="1"/>
</dbReference>
<evidence type="ECO:0000313" key="10">
    <source>
        <dbReference type="Proteomes" id="UP000826725"/>
    </source>
</evidence>
<evidence type="ECO:0000256" key="3">
    <source>
        <dbReference type="SAM" id="Phobius"/>
    </source>
</evidence>
<feature type="domain" description="CusB-like barrel-sandwich hybrid" evidence="6">
    <location>
        <begin position="127"/>
        <end position="242"/>
    </location>
</feature>
<dbReference type="Pfam" id="PF25954">
    <property type="entry name" value="Beta-barrel_RND_2"/>
    <property type="match status" value="1"/>
</dbReference>
<sequence length="510" mass="57303">MNKIVRVFTLLATGIAIGLATMWFGYPFVSQHTAKTVEKSSTEKKPLYWVAPMDPNYKRDKPGKSPMGMDLIPVYKEGDDTAGPGTVKISPDVVNNLGVRIAPVEQKKLHSMIRTVGYVGYDEDQLTHIHPRVQGWIEKLYVKASGDPVRKGEPLYEIYSPELVNAQEELVLAMDRKASRLIEASENRLKALRVPPSLITQLKKTKKVKQTITFYAPRSGVVDNMAIREGFFVKPGSTIMSIGTLKQIWVVAEIFERQAPLVKVGLPVTMTLDYLPGRKWQGEVDYIYPTLDAKTRTIRVRLRFQNRDDLLKPNMFAQVVIHANSPEKTLVVPREAIIRTGGSNRVVLALGKGRFKSINVQVGSFDEQYAEILSGLSKNEKVVVSAQFLIDSESSKTSDFKRMNHEEKAKPPTVRVIATINSIMKDHRMVNVTHGAIPAWEWPKMTMDFTVADNINLDGLTKNKEVLLEISAVGENQYRITDIRKAGRENDNKKLDDLSLDGMDLGDLEK</sequence>
<feature type="transmembrane region" description="Helical" evidence="3">
    <location>
        <begin position="7"/>
        <end position="26"/>
    </location>
</feature>
<keyword evidence="3" id="KW-0812">Transmembrane</keyword>
<gene>
    <name evidence="9" type="ORF">DGMP_03880</name>
</gene>
<dbReference type="GO" id="GO:0060003">
    <property type="term" value="P:copper ion export"/>
    <property type="evidence" value="ECO:0007669"/>
    <property type="project" value="TreeGrafter"/>
</dbReference>
<evidence type="ECO:0000259" key="5">
    <source>
        <dbReference type="Pfam" id="PF25869"/>
    </source>
</evidence>
<comment type="similarity">
    <text evidence="1">Belongs to the membrane fusion protein (MFP) (TC 8.A.1) family.</text>
</comment>
<evidence type="ECO:0000259" key="4">
    <source>
        <dbReference type="Pfam" id="PF19335"/>
    </source>
</evidence>
<keyword evidence="3" id="KW-0472">Membrane</keyword>
<dbReference type="GO" id="GO:0030288">
    <property type="term" value="C:outer membrane-bounded periplasmic space"/>
    <property type="evidence" value="ECO:0007669"/>
    <property type="project" value="TreeGrafter"/>
</dbReference>
<keyword evidence="3" id="KW-1133">Transmembrane helix</keyword>
<dbReference type="GO" id="GO:0016020">
    <property type="term" value="C:membrane"/>
    <property type="evidence" value="ECO:0007669"/>
    <property type="project" value="InterPro"/>
</dbReference>
<feature type="domain" description="CusB-like three alpha-helical bundle" evidence="5">
    <location>
        <begin position="162"/>
        <end position="209"/>
    </location>
</feature>
<name>A0A8D5FFQ0_9BACT</name>
<dbReference type="InterPro" id="IPR045800">
    <property type="entry name" value="HMBD"/>
</dbReference>
<evidence type="ECO:0000256" key="2">
    <source>
        <dbReference type="ARBA" id="ARBA00022448"/>
    </source>
</evidence>
<dbReference type="GO" id="GO:0015679">
    <property type="term" value="P:plasma membrane copper ion transport"/>
    <property type="evidence" value="ECO:0007669"/>
    <property type="project" value="TreeGrafter"/>
</dbReference>
<feature type="domain" description="CzcB-like C-terminal circularly permuted SH3-like" evidence="8">
    <location>
        <begin position="331"/>
        <end position="390"/>
    </location>
</feature>
<dbReference type="Pfam" id="PF25975">
    <property type="entry name" value="CzcB_C"/>
    <property type="match status" value="1"/>
</dbReference>
<accession>A0A8D5FFQ0</accession>
<evidence type="ECO:0000259" key="7">
    <source>
        <dbReference type="Pfam" id="PF25954"/>
    </source>
</evidence>
<dbReference type="InterPro" id="IPR021647">
    <property type="entry name" value="CusF_Ec"/>
</dbReference>
<proteinExistence type="inferred from homology"/>
<reference evidence="9" key="1">
    <citation type="submission" date="2020-09" db="EMBL/GenBank/DDBJ databases">
        <title>Desulfogranum mesoprofundum gen. nov., sp. nov., a novel mesophilic, sulfate-reducing chemolithoautotroph isolated from a deep-sea hydrothermal vent chimney in the Suiyo Seamount.</title>
        <authorList>
            <person name="Hashimoto Y."/>
            <person name="Nakagawa S."/>
        </authorList>
    </citation>
    <scope>NUCLEOTIDE SEQUENCE</scope>
    <source>
        <strain evidence="9">KT2</strain>
    </source>
</reference>
<dbReference type="Pfam" id="PF19335">
    <property type="entry name" value="HMBD"/>
    <property type="match status" value="1"/>
</dbReference>
<dbReference type="Pfam" id="PF11604">
    <property type="entry name" value="CusF_Ec"/>
    <property type="match status" value="1"/>
</dbReference>
<protein>
    <submittedName>
        <fullName evidence="9">Copper transporter</fullName>
    </submittedName>
</protein>
<dbReference type="Pfam" id="PF25869">
    <property type="entry name" value="3HB_CusB"/>
    <property type="match status" value="1"/>
</dbReference>
<feature type="domain" description="CusB-like beta-barrel" evidence="7">
    <location>
        <begin position="247"/>
        <end position="323"/>
    </location>
</feature>
<dbReference type="InterPro" id="IPR058792">
    <property type="entry name" value="Beta-barrel_RND_2"/>
</dbReference>
<feature type="domain" description="Heavy metal binding" evidence="4">
    <location>
        <begin position="48"/>
        <end position="74"/>
    </location>
</feature>
<dbReference type="FunFam" id="2.40.30.170:FF:000010">
    <property type="entry name" value="Efflux RND transporter periplasmic adaptor subunit"/>
    <property type="match status" value="1"/>
</dbReference>